<dbReference type="PROSITE" id="PS51257">
    <property type="entry name" value="PROKAR_LIPOPROTEIN"/>
    <property type="match status" value="1"/>
</dbReference>
<dbReference type="EMBL" id="VDEP01000001">
    <property type="protein sequence ID" value="KAA1139161.1"/>
    <property type="molecule type" value="Genomic_DNA"/>
</dbReference>
<evidence type="ECO:0008006" key="4">
    <source>
        <dbReference type="Google" id="ProtNLM"/>
    </source>
</evidence>
<dbReference type="AlphaFoldDB" id="A0A5B0SMN4"/>
<name>A0A5B0SMN4_PUCGR</name>
<sequence length="116" mass="12036">MSTQITRRRSGSHFAQLIIIACILCASSINATPLPIASPSLGLSSQNSYLQPVSHLSKRMEIAGVAGAIATGQAVHNAAAAREGAAGKHPPFISAVSVDLFTPNTPVVPRSQKHVN</sequence>
<proteinExistence type="predicted"/>
<evidence type="ECO:0000256" key="1">
    <source>
        <dbReference type="SAM" id="SignalP"/>
    </source>
</evidence>
<evidence type="ECO:0000313" key="3">
    <source>
        <dbReference type="Proteomes" id="UP000325313"/>
    </source>
</evidence>
<dbReference type="Proteomes" id="UP000325313">
    <property type="component" value="Unassembled WGS sequence"/>
</dbReference>
<feature type="signal peptide" evidence="1">
    <location>
        <begin position="1"/>
        <end position="31"/>
    </location>
</feature>
<gene>
    <name evidence="2" type="ORF">PGTUg99_036849</name>
</gene>
<keyword evidence="1" id="KW-0732">Signal</keyword>
<evidence type="ECO:0000313" key="2">
    <source>
        <dbReference type="EMBL" id="KAA1139161.1"/>
    </source>
</evidence>
<organism evidence="2 3">
    <name type="scientific">Puccinia graminis f. sp. tritici</name>
    <dbReference type="NCBI Taxonomy" id="56615"/>
    <lineage>
        <taxon>Eukaryota</taxon>
        <taxon>Fungi</taxon>
        <taxon>Dikarya</taxon>
        <taxon>Basidiomycota</taxon>
        <taxon>Pucciniomycotina</taxon>
        <taxon>Pucciniomycetes</taxon>
        <taxon>Pucciniales</taxon>
        <taxon>Pucciniaceae</taxon>
        <taxon>Puccinia</taxon>
    </lineage>
</organism>
<protein>
    <recommendedName>
        <fullName evidence="4">Transmembrane protein</fullName>
    </recommendedName>
</protein>
<accession>A0A5B0SMN4</accession>
<reference evidence="2 3" key="1">
    <citation type="submission" date="2019-05" db="EMBL/GenBank/DDBJ databases">
        <title>Emergence of the Ug99 lineage of the wheat stem rust pathogen through somatic hybridization.</title>
        <authorList>
            <person name="Li F."/>
            <person name="Upadhyaya N.M."/>
            <person name="Sperschneider J."/>
            <person name="Matny O."/>
            <person name="Nguyen-Phuc H."/>
            <person name="Mago R."/>
            <person name="Raley C."/>
            <person name="Miller M.E."/>
            <person name="Silverstein K.A.T."/>
            <person name="Henningsen E."/>
            <person name="Hirsch C.D."/>
            <person name="Visser B."/>
            <person name="Pretorius Z.A."/>
            <person name="Steffenson B.J."/>
            <person name="Schwessinger B."/>
            <person name="Dodds P.N."/>
            <person name="Figueroa M."/>
        </authorList>
    </citation>
    <scope>NUCLEOTIDE SEQUENCE [LARGE SCALE GENOMIC DNA]</scope>
    <source>
        <strain evidence="2 3">Ug99</strain>
    </source>
</reference>
<feature type="chain" id="PRO_5022816045" description="Transmembrane protein" evidence="1">
    <location>
        <begin position="32"/>
        <end position="116"/>
    </location>
</feature>
<comment type="caution">
    <text evidence="2">The sequence shown here is derived from an EMBL/GenBank/DDBJ whole genome shotgun (WGS) entry which is preliminary data.</text>
</comment>